<feature type="domain" description="Agenet-like" evidence="2">
    <location>
        <begin position="139"/>
        <end position="209"/>
    </location>
</feature>
<dbReference type="Proteomes" id="UP000077202">
    <property type="component" value="Unassembled WGS sequence"/>
</dbReference>
<dbReference type="EMBL" id="LVLJ01003675">
    <property type="protein sequence ID" value="OAE20108.1"/>
    <property type="molecule type" value="Genomic_DNA"/>
</dbReference>
<gene>
    <name evidence="3" type="ORF">AXG93_3818s1060</name>
</gene>
<organism evidence="3 4">
    <name type="scientific">Marchantia polymorpha subsp. ruderalis</name>
    <dbReference type="NCBI Taxonomy" id="1480154"/>
    <lineage>
        <taxon>Eukaryota</taxon>
        <taxon>Viridiplantae</taxon>
        <taxon>Streptophyta</taxon>
        <taxon>Embryophyta</taxon>
        <taxon>Marchantiophyta</taxon>
        <taxon>Marchantiopsida</taxon>
        <taxon>Marchantiidae</taxon>
        <taxon>Marchantiales</taxon>
        <taxon>Marchantiaceae</taxon>
        <taxon>Marchantia</taxon>
    </lineage>
</organism>
<evidence type="ECO:0000259" key="2">
    <source>
        <dbReference type="Pfam" id="PF05641"/>
    </source>
</evidence>
<reference evidence="3" key="1">
    <citation type="submission" date="2016-03" db="EMBL/GenBank/DDBJ databases">
        <title>Mechanisms controlling the formation of the plant cell surface in tip-growing cells are functionally conserved among land plants.</title>
        <authorList>
            <person name="Honkanen S."/>
            <person name="Jones V.A."/>
            <person name="Morieri G."/>
            <person name="Champion C."/>
            <person name="Hetherington A.J."/>
            <person name="Kelly S."/>
            <person name="Saint-Marcoux D."/>
            <person name="Proust H."/>
            <person name="Prescott H."/>
            <person name="Dolan L."/>
        </authorList>
    </citation>
    <scope>NUCLEOTIDE SEQUENCE [LARGE SCALE GENOMIC DNA]</scope>
    <source>
        <tissue evidence="3">Whole gametophyte</tissue>
    </source>
</reference>
<feature type="region of interest" description="Disordered" evidence="1">
    <location>
        <begin position="1"/>
        <end position="30"/>
    </location>
</feature>
<evidence type="ECO:0000256" key="1">
    <source>
        <dbReference type="SAM" id="MobiDB-lite"/>
    </source>
</evidence>
<protein>
    <recommendedName>
        <fullName evidence="2">Agenet-like domain-containing protein</fullName>
    </recommendedName>
</protein>
<dbReference type="InterPro" id="IPR008395">
    <property type="entry name" value="Agenet-like_dom"/>
</dbReference>
<evidence type="ECO:0000313" key="3">
    <source>
        <dbReference type="EMBL" id="OAE20108.1"/>
    </source>
</evidence>
<dbReference type="Pfam" id="PF05641">
    <property type="entry name" value="Agenet"/>
    <property type="match status" value="1"/>
</dbReference>
<accession>A0A176VGM6</accession>
<proteinExistence type="predicted"/>
<dbReference type="AlphaFoldDB" id="A0A176VGM6"/>
<dbReference type="PANTHER" id="PTHR36805">
    <property type="entry name" value="AGENET DOMAIN-CONTAINING PROTEIN"/>
    <property type="match status" value="1"/>
</dbReference>
<dbReference type="PANTHER" id="PTHR36805:SF7">
    <property type="entry name" value="AGENET DOMAIN-CONTAINING PROTEIN"/>
    <property type="match status" value="1"/>
</dbReference>
<feature type="compositionally biased region" description="Low complexity" evidence="1">
    <location>
        <begin position="11"/>
        <end position="23"/>
    </location>
</feature>
<keyword evidence="4" id="KW-1185">Reference proteome</keyword>
<sequence>MGRRGKREADSSAVAVSRSSSGRVDSRAAPGEKLKFRRSRRDGSTVILSSVELHRMVMTVHSQNDFLVPYRRIVELLSCFASSPSRICMASFRINPWTVMKDLKVMVKDYQPKMVNIQRPKNDPPSNEMMETLLTFTIGQEVESKSHAQGYRGAWFKCKIEDIDRGGRGQLRFKLRYLNFPDEALHWSQAYQQRQRGNAATFELMLRPPMPPIITEEDLPDVMFDGVVVVVRAWEVGDLVNFWCDDVWWECYVSEIVDQETVKVSLFKPPHGEGGQHSVKGRALRPSLSWTLADGWSVPTMKKNSHGSPCSRLVKLSSRLLEKVDSPLKRDRGIYVDFGDSPDVIAHHSVHDLQNQFPATMKVEDQRFPFLSSGETPMKVKTVPNLSALRSAVEPLIYGDGEDSGKDADSDISDRDGADLAELQRLMVKRRSQKKIEKYRKQLGQTLASTVKDPSGRSPRVVMQGDVTFRRAKLFEIGT</sequence>
<evidence type="ECO:0000313" key="4">
    <source>
        <dbReference type="Proteomes" id="UP000077202"/>
    </source>
</evidence>
<name>A0A176VGM6_MARPO</name>
<comment type="caution">
    <text evidence="3">The sequence shown here is derived from an EMBL/GenBank/DDBJ whole genome shotgun (WGS) entry which is preliminary data.</text>
</comment>